<reference evidence="2" key="1">
    <citation type="submission" date="2016-01" db="EMBL/GenBank/DDBJ databases">
        <title>Reference transcriptome for the parasite Schistocephalus solidus: insights into the molecular evolution of parasitism.</title>
        <authorList>
            <person name="Hebert F.O."/>
            <person name="Grambauer S."/>
            <person name="Barber I."/>
            <person name="Landry C.R."/>
            <person name="Aubin-Horth N."/>
        </authorList>
    </citation>
    <scope>NUCLEOTIDE SEQUENCE</scope>
</reference>
<keyword evidence="1" id="KW-0472">Membrane</keyword>
<evidence type="ECO:0000256" key="1">
    <source>
        <dbReference type="SAM" id="Phobius"/>
    </source>
</evidence>
<feature type="transmembrane region" description="Helical" evidence="1">
    <location>
        <begin position="32"/>
        <end position="51"/>
    </location>
</feature>
<keyword evidence="1" id="KW-0812">Transmembrane</keyword>
<name>A0A0X3NH32_SCHSO</name>
<feature type="transmembrane region" description="Helical" evidence="1">
    <location>
        <begin position="9"/>
        <end position="26"/>
    </location>
</feature>
<gene>
    <name evidence="2" type="ORF">TR121605</name>
</gene>
<protein>
    <submittedName>
        <fullName evidence="2">Uncharacterized protein</fullName>
    </submittedName>
</protein>
<accession>A0A0X3NH32</accession>
<dbReference type="EMBL" id="GEEE01023906">
    <property type="protein sequence ID" value="JAP39319.1"/>
    <property type="molecule type" value="Transcribed_RNA"/>
</dbReference>
<keyword evidence="1" id="KW-1133">Transmembrane helix</keyword>
<evidence type="ECO:0000313" key="2">
    <source>
        <dbReference type="EMBL" id="JAP39319.1"/>
    </source>
</evidence>
<proteinExistence type="predicted"/>
<dbReference type="AlphaFoldDB" id="A0A0X3NH32"/>
<sequence>MLTSTQSTLLFYSLFLIFLTIVWLIFPQANDYFHSPYLSSGVVCVYSRVFVFRFFEENVKCVANLITLILTSLVGGKLSSDTCSFLVGITAVYLNVKMPHFKPNVFV</sequence>
<organism evidence="2">
    <name type="scientific">Schistocephalus solidus</name>
    <name type="common">Tapeworm</name>
    <dbReference type="NCBI Taxonomy" id="70667"/>
    <lineage>
        <taxon>Eukaryota</taxon>
        <taxon>Metazoa</taxon>
        <taxon>Spiralia</taxon>
        <taxon>Lophotrochozoa</taxon>
        <taxon>Platyhelminthes</taxon>
        <taxon>Cestoda</taxon>
        <taxon>Eucestoda</taxon>
        <taxon>Diphyllobothriidea</taxon>
        <taxon>Diphyllobothriidae</taxon>
        <taxon>Schistocephalus</taxon>
    </lineage>
</organism>